<protein>
    <submittedName>
        <fullName evidence="2">Uncharacterized protein</fullName>
    </submittedName>
</protein>
<dbReference type="EnsemblMetazoa" id="XM_031932936">
    <property type="protein sequence ID" value="XP_031788796"/>
    <property type="gene ID" value="LOC116417828"/>
</dbReference>
<feature type="region of interest" description="Disordered" evidence="1">
    <location>
        <begin position="1"/>
        <end position="41"/>
    </location>
</feature>
<dbReference type="EnsemblMetazoa" id="XM_032601133">
    <property type="protein sequence ID" value="XP_032457024"/>
    <property type="gene ID" value="LOC116417828"/>
</dbReference>
<evidence type="ECO:0000313" key="3">
    <source>
        <dbReference type="Proteomes" id="UP000002358"/>
    </source>
</evidence>
<evidence type="ECO:0000256" key="1">
    <source>
        <dbReference type="SAM" id="MobiDB-lite"/>
    </source>
</evidence>
<accession>A0A7M7TB97</accession>
<dbReference type="AlphaFoldDB" id="A0A7M7TB97"/>
<organism evidence="2 3">
    <name type="scientific">Nasonia vitripennis</name>
    <name type="common">Parasitic wasp</name>
    <dbReference type="NCBI Taxonomy" id="7425"/>
    <lineage>
        <taxon>Eukaryota</taxon>
        <taxon>Metazoa</taxon>
        <taxon>Ecdysozoa</taxon>
        <taxon>Arthropoda</taxon>
        <taxon>Hexapoda</taxon>
        <taxon>Insecta</taxon>
        <taxon>Pterygota</taxon>
        <taxon>Neoptera</taxon>
        <taxon>Endopterygota</taxon>
        <taxon>Hymenoptera</taxon>
        <taxon>Apocrita</taxon>
        <taxon>Proctotrupomorpha</taxon>
        <taxon>Chalcidoidea</taxon>
        <taxon>Pteromalidae</taxon>
        <taxon>Pteromalinae</taxon>
        <taxon>Nasonia</taxon>
    </lineage>
</organism>
<evidence type="ECO:0000313" key="2">
    <source>
        <dbReference type="EnsemblMetazoa" id="XP_031788796"/>
    </source>
</evidence>
<feature type="compositionally biased region" description="Basic and acidic residues" evidence="1">
    <location>
        <begin position="1"/>
        <end position="22"/>
    </location>
</feature>
<proteinExistence type="predicted"/>
<dbReference type="RefSeq" id="XP_031788796.1">
    <property type="nucleotide sequence ID" value="XM_031932936.1"/>
</dbReference>
<sequence>MAEAPRENPEEKNKEPEYRDSSSDSDSDDERKERKTDREETKAFREALIAVLQDQKVAFNRMCDGMEKMETKQQEMIESIRSLNAGLKTCLAEVRSLGVQREEVEAQSTSNTEKPRAQLAQRTGGKDSEKKYKDVKCYRCNETGH</sequence>
<feature type="compositionally biased region" description="Basic and acidic residues" evidence="1">
    <location>
        <begin position="29"/>
        <end position="41"/>
    </location>
</feature>
<dbReference type="InParanoid" id="A0A7M7TB97"/>
<dbReference type="KEGG" id="nvi:116417828"/>
<dbReference type="RefSeq" id="XP_032457024.1">
    <property type="nucleotide sequence ID" value="XM_032601133.1"/>
</dbReference>
<dbReference type="Proteomes" id="UP000002358">
    <property type="component" value="Chromosome 5"/>
</dbReference>
<name>A0A7M7TB97_NASVI</name>
<feature type="region of interest" description="Disordered" evidence="1">
    <location>
        <begin position="101"/>
        <end position="132"/>
    </location>
</feature>
<keyword evidence="3" id="KW-1185">Reference proteome</keyword>
<dbReference type="GeneID" id="116417828"/>
<reference evidence="2" key="1">
    <citation type="submission" date="2021-01" db="UniProtKB">
        <authorList>
            <consortium name="EnsemblMetazoa"/>
        </authorList>
    </citation>
    <scope>IDENTIFICATION</scope>
</reference>